<accession>A0ABR1JJ17</accession>
<dbReference type="Gene3D" id="3.40.225.10">
    <property type="entry name" value="Class II aldolase/adducin N-terminal domain"/>
    <property type="match status" value="1"/>
</dbReference>
<keyword evidence="3" id="KW-0732">Signal</keyword>
<evidence type="ECO:0000313" key="5">
    <source>
        <dbReference type="EMBL" id="KAK7462406.1"/>
    </source>
</evidence>
<proteinExistence type="predicted"/>
<dbReference type="Proteomes" id="UP001498398">
    <property type="component" value="Unassembled WGS sequence"/>
</dbReference>
<evidence type="ECO:0000256" key="2">
    <source>
        <dbReference type="ARBA" id="ARBA00023239"/>
    </source>
</evidence>
<evidence type="ECO:0000313" key="6">
    <source>
        <dbReference type="Proteomes" id="UP001498398"/>
    </source>
</evidence>
<feature type="chain" id="PRO_5046579459" description="Class II aldolase/adducin N-terminal domain-containing protein" evidence="3">
    <location>
        <begin position="18"/>
        <end position="304"/>
    </location>
</feature>
<dbReference type="PANTHER" id="PTHR22789:SF0">
    <property type="entry name" value="3-OXO-TETRONATE 4-PHOSPHATE DECARBOXYLASE-RELATED"/>
    <property type="match status" value="1"/>
</dbReference>
<dbReference type="PANTHER" id="PTHR22789">
    <property type="entry name" value="FUCULOSE PHOSPHATE ALDOLASE"/>
    <property type="match status" value="1"/>
</dbReference>
<dbReference type="SUPFAM" id="SSF53639">
    <property type="entry name" value="AraD/HMP-PK domain-like"/>
    <property type="match status" value="1"/>
</dbReference>
<dbReference type="InterPro" id="IPR050197">
    <property type="entry name" value="Aldolase_class_II_sugar_metab"/>
</dbReference>
<feature type="domain" description="Class II aldolase/adducin N-terminal" evidence="4">
    <location>
        <begin position="32"/>
        <end position="237"/>
    </location>
</feature>
<protein>
    <recommendedName>
        <fullName evidence="4">Class II aldolase/adducin N-terminal domain-containing protein</fullName>
    </recommendedName>
</protein>
<dbReference type="InterPro" id="IPR036409">
    <property type="entry name" value="Aldolase_II/adducin_N_sf"/>
</dbReference>
<feature type="signal peptide" evidence="3">
    <location>
        <begin position="1"/>
        <end position="17"/>
    </location>
</feature>
<sequence length="304" mass="32341">MMLHRLGLMFLLPIVFGQVTTEPSENVTAAAVDLLDANHILHFLDVVDAFGHISFRNPDNESQFVMSFAIAPALTTSQSLVTYEIDNATSVQLTFNSSVTGDNVPSGFVERFIHSQIYAAFPNVTSVIHAHTLEVLPFAAAGVGLKAQMGTAGSLGALQNGTPIFDFGQLPSSVLPDDAIHDLLIRNTELGDALAGTFVDGSEVVLMTGHGLAIRGTSIRNAVFRAFYTKQSATVQAQGLMIGNLGASIGGMIPMGLTEREAMDAKETNEGVSLLGRAWALWTAQVDQVTLYENDLRASSSPSS</sequence>
<keyword evidence="2" id="KW-0456">Lyase</keyword>
<gene>
    <name evidence="5" type="ORF">VKT23_008005</name>
</gene>
<dbReference type="SMART" id="SM01007">
    <property type="entry name" value="Aldolase_II"/>
    <property type="match status" value="1"/>
</dbReference>
<evidence type="ECO:0000256" key="3">
    <source>
        <dbReference type="SAM" id="SignalP"/>
    </source>
</evidence>
<organism evidence="5 6">
    <name type="scientific">Marasmiellus scandens</name>
    <dbReference type="NCBI Taxonomy" id="2682957"/>
    <lineage>
        <taxon>Eukaryota</taxon>
        <taxon>Fungi</taxon>
        <taxon>Dikarya</taxon>
        <taxon>Basidiomycota</taxon>
        <taxon>Agaricomycotina</taxon>
        <taxon>Agaricomycetes</taxon>
        <taxon>Agaricomycetidae</taxon>
        <taxon>Agaricales</taxon>
        <taxon>Marasmiineae</taxon>
        <taxon>Omphalotaceae</taxon>
        <taxon>Marasmiellus</taxon>
    </lineage>
</organism>
<dbReference type="Pfam" id="PF00596">
    <property type="entry name" value="Aldolase_II"/>
    <property type="match status" value="1"/>
</dbReference>
<name>A0ABR1JJ17_9AGAR</name>
<dbReference type="EMBL" id="JBANRG010000011">
    <property type="protein sequence ID" value="KAK7462406.1"/>
    <property type="molecule type" value="Genomic_DNA"/>
</dbReference>
<evidence type="ECO:0000259" key="4">
    <source>
        <dbReference type="SMART" id="SM01007"/>
    </source>
</evidence>
<keyword evidence="6" id="KW-1185">Reference proteome</keyword>
<evidence type="ECO:0000256" key="1">
    <source>
        <dbReference type="ARBA" id="ARBA00022723"/>
    </source>
</evidence>
<reference evidence="5 6" key="1">
    <citation type="submission" date="2024-01" db="EMBL/GenBank/DDBJ databases">
        <title>A draft genome for the cacao thread blight pathogen Marasmiellus scandens.</title>
        <authorList>
            <person name="Baruah I.K."/>
            <person name="Leung J."/>
            <person name="Bukari Y."/>
            <person name="Amoako-Attah I."/>
            <person name="Meinhardt L.W."/>
            <person name="Bailey B.A."/>
            <person name="Cohen S.P."/>
        </authorList>
    </citation>
    <scope>NUCLEOTIDE SEQUENCE [LARGE SCALE GENOMIC DNA]</scope>
    <source>
        <strain evidence="5 6">GH-19</strain>
    </source>
</reference>
<comment type="caution">
    <text evidence="5">The sequence shown here is derived from an EMBL/GenBank/DDBJ whole genome shotgun (WGS) entry which is preliminary data.</text>
</comment>
<keyword evidence="1" id="KW-0479">Metal-binding</keyword>
<dbReference type="InterPro" id="IPR001303">
    <property type="entry name" value="Aldolase_II/adducin_N"/>
</dbReference>